<keyword evidence="2" id="KW-0732">Signal</keyword>
<gene>
    <name evidence="3" type="ORF">ECRASSUSDP1_LOCUS3789</name>
</gene>
<proteinExistence type="predicted"/>
<reference evidence="3" key="1">
    <citation type="submission" date="2023-07" db="EMBL/GenBank/DDBJ databases">
        <authorList>
            <consortium name="AG Swart"/>
            <person name="Singh M."/>
            <person name="Singh A."/>
            <person name="Seah K."/>
            <person name="Emmerich C."/>
        </authorList>
    </citation>
    <scope>NUCLEOTIDE SEQUENCE</scope>
    <source>
        <strain evidence="3">DP1</strain>
    </source>
</reference>
<feature type="transmembrane region" description="Helical" evidence="1">
    <location>
        <begin position="203"/>
        <end position="224"/>
    </location>
</feature>
<protein>
    <submittedName>
        <fullName evidence="3">Uncharacterized protein</fullName>
    </submittedName>
</protein>
<sequence>MVISNYSGRLVKYLFTCVIFLLVAAPCYADLTLVTSSDFIRVYDSNDNQTRNMITELEIAGFRNYPFFSTNTTVPGRACYLSKDTLTVENFEDSCLSKVSGSEDYNWVIIIKFDTENFLSVLNTIYKDLPLVKSVIFSYEGTPHIPSPAPDKTSPEIISFGRGIDIREINLSKYSFPRSDEYFIEHSHKYTEFCEVMNPSFKFYLIAIAIWGLITVFHILWTWILRKDYSKHLQKILLFIPVFFAGYTLIDYVFFLSCPWDTKNGVQYLQIIQIALVTIFNTLFVGLCCFISKGWAIVRNSFTREELSSITMIVGIFYLVYSAYFIASDISSLRVIITVVLIIMYLWVALTCLKNSIANIRTLNSHISGTGPDEVILDSLKLKKSIMVHFCIITLLFYLNKIIHSALKTFLKENSTVRNVIIINLFLELLIISYFLLIFRARKWPEYFSLDIFYQRIGNGENDQAVPKSIILSAVVSSQWINQPGNRDYGNKDIMVNGEEVEYLGNEQYKEPQVAVLVDASDKENHKLLKLLRDEENLSDDEEI</sequence>
<comment type="caution">
    <text evidence="3">The sequence shown here is derived from an EMBL/GenBank/DDBJ whole genome shotgun (WGS) entry which is preliminary data.</text>
</comment>
<feature type="signal peptide" evidence="2">
    <location>
        <begin position="1"/>
        <end position="29"/>
    </location>
</feature>
<keyword evidence="1" id="KW-1133">Transmembrane helix</keyword>
<evidence type="ECO:0000256" key="1">
    <source>
        <dbReference type="SAM" id="Phobius"/>
    </source>
</evidence>
<keyword evidence="1" id="KW-0812">Transmembrane</keyword>
<evidence type="ECO:0000256" key="2">
    <source>
        <dbReference type="SAM" id="SignalP"/>
    </source>
</evidence>
<feature type="transmembrane region" description="Helical" evidence="1">
    <location>
        <begin position="268"/>
        <end position="295"/>
    </location>
</feature>
<dbReference type="Proteomes" id="UP001295684">
    <property type="component" value="Unassembled WGS sequence"/>
</dbReference>
<name>A0AAD1U5Q8_EUPCR</name>
<feature type="chain" id="PRO_5042042815" evidence="2">
    <location>
        <begin position="30"/>
        <end position="544"/>
    </location>
</feature>
<keyword evidence="1" id="KW-0472">Membrane</keyword>
<accession>A0AAD1U5Q8</accession>
<feature type="transmembrane region" description="Helical" evidence="1">
    <location>
        <begin position="236"/>
        <end position="256"/>
    </location>
</feature>
<organism evidence="3 4">
    <name type="scientific">Euplotes crassus</name>
    <dbReference type="NCBI Taxonomy" id="5936"/>
    <lineage>
        <taxon>Eukaryota</taxon>
        <taxon>Sar</taxon>
        <taxon>Alveolata</taxon>
        <taxon>Ciliophora</taxon>
        <taxon>Intramacronucleata</taxon>
        <taxon>Spirotrichea</taxon>
        <taxon>Hypotrichia</taxon>
        <taxon>Euplotida</taxon>
        <taxon>Euplotidae</taxon>
        <taxon>Moneuplotes</taxon>
    </lineage>
</organism>
<dbReference type="PANTHER" id="PTHR36329:SF1">
    <property type="entry name" value="TRANSMEMBRANE PROTEIN"/>
    <property type="match status" value="1"/>
</dbReference>
<feature type="transmembrane region" description="Helical" evidence="1">
    <location>
        <begin position="307"/>
        <end position="327"/>
    </location>
</feature>
<feature type="transmembrane region" description="Helical" evidence="1">
    <location>
        <begin position="419"/>
        <end position="439"/>
    </location>
</feature>
<feature type="transmembrane region" description="Helical" evidence="1">
    <location>
        <begin position="333"/>
        <end position="353"/>
    </location>
</feature>
<evidence type="ECO:0000313" key="4">
    <source>
        <dbReference type="Proteomes" id="UP001295684"/>
    </source>
</evidence>
<evidence type="ECO:0000313" key="3">
    <source>
        <dbReference type="EMBL" id="CAI2362466.1"/>
    </source>
</evidence>
<feature type="transmembrane region" description="Helical" evidence="1">
    <location>
        <begin position="386"/>
        <end position="407"/>
    </location>
</feature>
<dbReference type="PANTHER" id="PTHR36329">
    <property type="entry name" value="TRANSMEMBRANE PROTEIN"/>
    <property type="match status" value="1"/>
</dbReference>
<dbReference type="AlphaFoldDB" id="A0AAD1U5Q8"/>
<keyword evidence="4" id="KW-1185">Reference proteome</keyword>
<dbReference type="EMBL" id="CAMPGE010003625">
    <property type="protein sequence ID" value="CAI2362466.1"/>
    <property type="molecule type" value="Genomic_DNA"/>
</dbReference>